<comment type="caution">
    <text evidence="2">The sequence shown here is derived from an EMBL/GenBank/DDBJ whole genome shotgun (WGS) entry which is preliminary data.</text>
</comment>
<evidence type="ECO:0000313" key="2">
    <source>
        <dbReference type="EMBL" id="KAK2118633.1"/>
    </source>
</evidence>
<protein>
    <submittedName>
        <fullName evidence="2">Uncharacterized protein</fullName>
    </submittedName>
</protein>
<organism evidence="2 3">
    <name type="scientific">Saguinus oedipus</name>
    <name type="common">Cotton-top tamarin</name>
    <name type="synonym">Oedipomidas oedipus</name>
    <dbReference type="NCBI Taxonomy" id="9490"/>
    <lineage>
        <taxon>Eukaryota</taxon>
        <taxon>Metazoa</taxon>
        <taxon>Chordata</taxon>
        <taxon>Craniata</taxon>
        <taxon>Vertebrata</taxon>
        <taxon>Euteleostomi</taxon>
        <taxon>Mammalia</taxon>
        <taxon>Eutheria</taxon>
        <taxon>Euarchontoglires</taxon>
        <taxon>Primates</taxon>
        <taxon>Haplorrhini</taxon>
        <taxon>Platyrrhini</taxon>
        <taxon>Cebidae</taxon>
        <taxon>Callitrichinae</taxon>
        <taxon>Saguinus</taxon>
    </lineage>
</organism>
<feature type="non-terminal residue" evidence="2">
    <location>
        <position position="1"/>
    </location>
</feature>
<feature type="region of interest" description="Disordered" evidence="1">
    <location>
        <begin position="90"/>
        <end position="137"/>
    </location>
</feature>
<feature type="compositionally biased region" description="Polar residues" evidence="1">
    <location>
        <begin position="111"/>
        <end position="124"/>
    </location>
</feature>
<accession>A0ABQ9WAH2</accession>
<reference evidence="2 3" key="1">
    <citation type="submission" date="2023-05" db="EMBL/GenBank/DDBJ databases">
        <title>B98-5 Cell Line De Novo Hybrid Assembly: An Optical Mapping Approach.</title>
        <authorList>
            <person name="Kananen K."/>
            <person name="Auerbach J.A."/>
            <person name="Kautto E."/>
            <person name="Blachly J.S."/>
        </authorList>
    </citation>
    <scope>NUCLEOTIDE SEQUENCE [LARGE SCALE GENOMIC DNA]</scope>
    <source>
        <strain evidence="2">B95-8</strain>
        <tissue evidence="2">Cell line</tissue>
    </source>
</reference>
<dbReference type="Proteomes" id="UP001266305">
    <property type="component" value="Unassembled WGS sequence"/>
</dbReference>
<evidence type="ECO:0000256" key="1">
    <source>
        <dbReference type="SAM" id="MobiDB-lite"/>
    </source>
</evidence>
<evidence type="ECO:0000313" key="3">
    <source>
        <dbReference type="Proteomes" id="UP001266305"/>
    </source>
</evidence>
<keyword evidence="3" id="KW-1185">Reference proteome</keyword>
<sequence length="263" mass="27421">RELHRTPDTGHAGTIIAFLPPGLSERGVCGANPRVGACRVPAQRRVAVAFPCGGWGECLALTALNRERGPDLWVQGAWCEVRAPEQQLGNRRVRRASRGSGESGRAAQGLSGVSSFTVEKSCQPGTRPPAWGPTPAGRWRAEEEGLCDTWSVSWVFPVPGSSHVCSWCGIALKEKLGRGCSQAGLQPALRAVVPGAVGGRALGPLVDSGVGGDSEQKLRGLRLITQWAPGCGAAVGSAGLTLGPTSEATFGTSSWTKSNHRGK</sequence>
<dbReference type="EMBL" id="JASSZA010000001">
    <property type="protein sequence ID" value="KAK2118633.1"/>
    <property type="molecule type" value="Genomic_DNA"/>
</dbReference>
<gene>
    <name evidence="2" type="ORF">P7K49_000019</name>
</gene>
<name>A0ABQ9WAH2_SAGOE</name>
<feature type="compositionally biased region" description="Low complexity" evidence="1">
    <location>
        <begin position="98"/>
        <end position="107"/>
    </location>
</feature>
<proteinExistence type="predicted"/>